<proteinExistence type="predicted"/>
<accession>A0ACC3ARD2</accession>
<protein>
    <submittedName>
        <fullName evidence="1">Uncharacterized protein</fullName>
    </submittedName>
</protein>
<organism evidence="1 2">
    <name type="scientific">Aspergillus melleus</name>
    <dbReference type="NCBI Taxonomy" id="138277"/>
    <lineage>
        <taxon>Eukaryota</taxon>
        <taxon>Fungi</taxon>
        <taxon>Dikarya</taxon>
        <taxon>Ascomycota</taxon>
        <taxon>Pezizomycotina</taxon>
        <taxon>Eurotiomycetes</taxon>
        <taxon>Eurotiomycetidae</taxon>
        <taxon>Eurotiales</taxon>
        <taxon>Aspergillaceae</taxon>
        <taxon>Aspergillus</taxon>
        <taxon>Aspergillus subgen. Circumdati</taxon>
    </lineage>
</organism>
<comment type="caution">
    <text evidence="1">The sequence shown here is derived from an EMBL/GenBank/DDBJ whole genome shotgun (WGS) entry which is preliminary data.</text>
</comment>
<name>A0ACC3ARD2_9EURO</name>
<dbReference type="Proteomes" id="UP001177260">
    <property type="component" value="Unassembled WGS sequence"/>
</dbReference>
<gene>
    <name evidence="1" type="ORF">N8T08_010992</name>
</gene>
<dbReference type="EMBL" id="JAOPJF010000093">
    <property type="protein sequence ID" value="KAK1139996.1"/>
    <property type="molecule type" value="Genomic_DNA"/>
</dbReference>
<sequence length="355" mass="37344">MASAFPPPPSQEDSFPPPVHPTSTGPPAPPANALPHSIAFPAPQSSPAFPPPNFSYPPPPKQQPASPPPSDLNNAAYNLNSGIDYPYAQPTSVSPPPQSPPPAVQQPQGASTMPVHYSPVQYSPVQSVSSADEVGTFNGGSYRISHRDTNSVLTLQLARGCPIEAKPGAMIAMSDEIQLRGSLKFSFKKFFAGEMTLSTYTGPGEVLLAPSTLGDIIVLRLSGSDSWKVGKDGFLAATSGIVKEFQTQGLSKAVFSGEGLFVYKMTGTGLVWLQSFGAIIKKDIRDGETYFVDNGHLVTWNCKYKIERVASGGIVSGISSGEGLACRFTGPGTVYLQTRNVNTFAAHIGASTASG</sequence>
<reference evidence="1 2" key="1">
    <citation type="journal article" date="2023" name="ACS Omega">
        <title>Identification of the Neoaspergillic Acid Biosynthesis Gene Cluster by Establishing an In Vitro CRISPR-Ribonucleoprotein Genetic System in Aspergillus melleus.</title>
        <authorList>
            <person name="Yuan B."/>
            <person name="Grau M.F."/>
            <person name="Murata R.M."/>
            <person name="Torok T."/>
            <person name="Venkateswaran K."/>
            <person name="Stajich J.E."/>
            <person name="Wang C.C.C."/>
        </authorList>
    </citation>
    <scope>NUCLEOTIDE SEQUENCE [LARGE SCALE GENOMIC DNA]</scope>
    <source>
        <strain evidence="1 2">IMV 1140</strain>
    </source>
</reference>
<evidence type="ECO:0000313" key="2">
    <source>
        <dbReference type="Proteomes" id="UP001177260"/>
    </source>
</evidence>
<evidence type="ECO:0000313" key="1">
    <source>
        <dbReference type="EMBL" id="KAK1139996.1"/>
    </source>
</evidence>
<keyword evidence="2" id="KW-1185">Reference proteome</keyword>